<dbReference type="PRINTS" id="PR00368">
    <property type="entry name" value="FADPNR"/>
</dbReference>
<accession>A0A285V8Z7</accession>
<feature type="domain" description="Response regulatory" evidence="5">
    <location>
        <begin position="5"/>
        <end position="128"/>
    </location>
</feature>
<dbReference type="PROSITE" id="PS50110">
    <property type="entry name" value="RESPONSE_REGULATORY"/>
    <property type="match status" value="1"/>
</dbReference>
<evidence type="ECO:0000256" key="1">
    <source>
        <dbReference type="ARBA" id="ARBA00022630"/>
    </source>
</evidence>
<dbReference type="Gene3D" id="3.50.50.60">
    <property type="entry name" value="FAD/NAD(P)-binding domain"/>
    <property type="match status" value="2"/>
</dbReference>
<dbReference type="Pfam" id="PF00072">
    <property type="entry name" value="Response_reg"/>
    <property type="match status" value="1"/>
</dbReference>
<name>A0A285V8Z7_9ACTN</name>
<dbReference type="SUPFAM" id="SSF51905">
    <property type="entry name" value="FAD/NAD(P)-binding domain"/>
    <property type="match status" value="1"/>
</dbReference>
<reference evidence="7" key="1">
    <citation type="submission" date="2017-08" db="EMBL/GenBank/DDBJ databases">
        <authorList>
            <person name="Varghese N."/>
            <person name="Submissions S."/>
        </authorList>
    </citation>
    <scope>NUCLEOTIDE SEQUENCE [LARGE SCALE GENOMIC DNA]</scope>
    <source>
        <strain evidence="7">DSM 4725</strain>
    </source>
</reference>
<evidence type="ECO:0000313" key="7">
    <source>
        <dbReference type="Proteomes" id="UP000219435"/>
    </source>
</evidence>
<dbReference type="GO" id="GO:0004791">
    <property type="term" value="F:thioredoxin-disulfide reductase (NADPH) activity"/>
    <property type="evidence" value="ECO:0007669"/>
    <property type="project" value="UniProtKB-EC"/>
</dbReference>
<dbReference type="InterPro" id="IPR011006">
    <property type="entry name" value="CheY-like_superfamily"/>
</dbReference>
<keyword evidence="7" id="KW-1185">Reference proteome</keyword>
<comment type="catalytic activity">
    <reaction evidence="3">
        <text>[thioredoxin]-dithiol + NADP(+) = [thioredoxin]-disulfide + NADPH + H(+)</text>
        <dbReference type="Rhea" id="RHEA:20345"/>
        <dbReference type="Rhea" id="RHEA-COMP:10698"/>
        <dbReference type="Rhea" id="RHEA-COMP:10700"/>
        <dbReference type="ChEBI" id="CHEBI:15378"/>
        <dbReference type="ChEBI" id="CHEBI:29950"/>
        <dbReference type="ChEBI" id="CHEBI:50058"/>
        <dbReference type="ChEBI" id="CHEBI:57783"/>
        <dbReference type="ChEBI" id="CHEBI:58349"/>
        <dbReference type="EC" id="1.8.1.9"/>
    </reaction>
</comment>
<keyword evidence="4" id="KW-0597">Phosphoprotein</keyword>
<keyword evidence="1" id="KW-0285">Flavoprotein</keyword>
<dbReference type="Gene3D" id="3.40.50.2300">
    <property type="match status" value="1"/>
</dbReference>
<dbReference type="EMBL" id="OBQI01000005">
    <property type="protein sequence ID" value="SOC50592.1"/>
    <property type="molecule type" value="Genomic_DNA"/>
</dbReference>
<dbReference type="GO" id="GO:0000160">
    <property type="term" value="P:phosphorelay signal transduction system"/>
    <property type="evidence" value="ECO:0007669"/>
    <property type="project" value="InterPro"/>
</dbReference>
<dbReference type="InterPro" id="IPR023753">
    <property type="entry name" value="FAD/NAD-binding_dom"/>
</dbReference>
<dbReference type="PRINTS" id="PR00469">
    <property type="entry name" value="PNDRDTASEII"/>
</dbReference>
<evidence type="ECO:0000259" key="5">
    <source>
        <dbReference type="PROSITE" id="PS50110"/>
    </source>
</evidence>
<evidence type="ECO:0000256" key="4">
    <source>
        <dbReference type="PROSITE-ProRule" id="PRU00169"/>
    </source>
</evidence>
<proteinExistence type="predicted"/>
<dbReference type="AlphaFoldDB" id="A0A285V8Z7"/>
<evidence type="ECO:0000256" key="3">
    <source>
        <dbReference type="ARBA" id="ARBA00048132"/>
    </source>
</evidence>
<dbReference type="InterPro" id="IPR050097">
    <property type="entry name" value="Ferredoxin-NADP_redctase_2"/>
</dbReference>
<gene>
    <name evidence="6" type="ORF">SAMN05660748_3344</name>
</gene>
<dbReference type="Gene3D" id="3.40.30.10">
    <property type="entry name" value="Glutaredoxin"/>
    <property type="match status" value="1"/>
</dbReference>
<dbReference type="RefSeq" id="WP_097196141.1">
    <property type="nucleotide sequence ID" value="NZ_OBQI01000005.1"/>
</dbReference>
<dbReference type="Proteomes" id="UP000219435">
    <property type="component" value="Unassembled WGS sequence"/>
</dbReference>
<dbReference type="Pfam" id="PF07992">
    <property type="entry name" value="Pyr_redox_2"/>
    <property type="match status" value="1"/>
</dbReference>
<feature type="modified residue" description="4-aspartylphosphate" evidence="4">
    <location>
        <position position="62"/>
    </location>
</feature>
<dbReference type="PANTHER" id="PTHR48105">
    <property type="entry name" value="THIOREDOXIN REDUCTASE 1-RELATED-RELATED"/>
    <property type="match status" value="1"/>
</dbReference>
<evidence type="ECO:0000256" key="2">
    <source>
        <dbReference type="ARBA" id="ARBA00023002"/>
    </source>
</evidence>
<dbReference type="InterPro" id="IPR036188">
    <property type="entry name" value="FAD/NAD-bd_sf"/>
</dbReference>
<evidence type="ECO:0000313" key="6">
    <source>
        <dbReference type="EMBL" id="SOC50592.1"/>
    </source>
</evidence>
<organism evidence="6 7">
    <name type="scientific">Blastococcus aggregatus</name>
    <dbReference type="NCBI Taxonomy" id="38502"/>
    <lineage>
        <taxon>Bacteria</taxon>
        <taxon>Bacillati</taxon>
        <taxon>Actinomycetota</taxon>
        <taxon>Actinomycetes</taxon>
        <taxon>Geodermatophilales</taxon>
        <taxon>Geodermatophilaceae</taxon>
        <taxon>Blastococcus</taxon>
    </lineage>
</organism>
<keyword evidence="2" id="KW-0560">Oxidoreductase</keyword>
<dbReference type="InterPro" id="IPR001789">
    <property type="entry name" value="Sig_transdc_resp-reg_receiver"/>
</dbReference>
<protein>
    <submittedName>
        <fullName evidence="6">Thioredoxin reductase (NADPH)</fullName>
    </submittedName>
</protein>
<dbReference type="SMART" id="SM00448">
    <property type="entry name" value="REC"/>
    <property type="match status" value="1"/>
</dbReference>
<dbReference type="SUPFAM" id="SSF52172">
    <property type="entry name" value="CheY-like"/>
    <property type="match status" value="1"/>
</dbReference>
<dbReference type="OrthoDB" id="109585at2"/>
<sequence length="546" mass="58047">MGRPVLLAVDDDAPVLAAVERDLRDRYAEHYQVLTAPSGDQALDLLRRLRLREEPVALLLVDQRMPGMTGVELLSASRRLYPDARRVLLTAYADTDAAIRAINDAGVEHYLLKPWDPPEDRLYPVLDDLLETWRRPAPVANLRLIGDRWSAEAHELRQFLARNLVPYRWMDVEADGQARELLEFAGAGAGELPVVVLDDGEVLTTPDLHQLAARIGLHVRAERDAYDLVIAGAGPAGLAAAVYGASEGLATLLLECNAPGGQAGTTSRIENYLGFPVGLSGADLTLRAREQATRFGAEMLVPAEAVGLLRADPYSVLRLADGGEVSASALVIASGVTYRTLSVPGAAELSGRGVYYGAGRAEAADHAGGRVFVVGGGNSAGQAAVFLSAFAAEVTLLVRGPDLTSTMSRYLSDRIEASDRITVAPRTEVAGAVGTQRLEALRLRSGTEEREVPADAVFAFIGQAPRTGWLDGAVRRDARGFVLTGADLGASPPDWPLPVPPLPLETSVPRVFAAGDVRSGSVKRIATAVGEGAMAVSFAHERLAGR</sequence>